<keyword evidence="4" id="KW-1185">Reference proteome</keyword>
<dbReference type="InterPro" id="IPR006553">
    <property type="entry name" value="Leu-rich_rpt_Cys-con_subtyp"/>
</dbReference>
<dbReference type="SUPFAM" id="SSF52047">
    <property type="entry name" value="RNI-like"/>
    <property type="match status" value="1"/>
</dbReference>
<dbReference type="FunFam" id="3.80.10.10:FF:000601">
    <property type="entry name" value="DNA repair protein Rad7, protein"/>
    <property type="match status" value="1"/>
</dbReference>
<dbReference type="GO" id="GO:0031146">
    <property type="term" value="P:SCF-dependent proteasomal ubiquitin-dependent protein catabolic process"/>
    <property type="evidence" value="ECO:0007669"/>
    <property type="project" value="TreeGrafter"/>
</dbReference>
<feature type="region of interest" description="Disordered" evidence="1">
    <location>
        <begin position="66"/>
        <end position="135"/>
    </location>
</feature>
<dbReference type="GO" id="GO:0019005">
    <property type="term" value="C:SCF ubiquitin ligase complex"/>
    <property type="evidence" value="ECO:0007669"/>
    <property type="project" value="TreeGrafter"/>
</dbReference>
<proteinExistence type="predicted"/>
<dbReference type="InterPro" id="IPR032675">
    <property type="entry name" value="LRR_dom_sf"/>
</dbReference>
<feature type="region of interest" description="Disordered" evidence="1">
    <location>
        <begin position="182"/>
        <end position="211"/>
    </location>
</feature>
<evidence type="ECO:0000259" key="2">
    <source>
        <dbReference type="Pfam" id="PF23550"/>
    </source>
</evidence>
<feature type="compositionally biased region" description="Acidic residues" evidence="1">
    <location>
        <begin position="82"/>
        <end position="95"/>
    </location>
</feature>
<feature type="compositionally biased region" description="Basic residues" evidence="1">
    <location>
        <begin position="194"/>
        <end position="204"/>
    </location>
</feature>
<dbReference type="PANTHER" id="PTHR13318">
    <property type="entry name" value="PARTNER OF PAIRED, ISOFORM B-RELATED"/>
    <property type="match status" value="1"/>
</dbReference>
<gene>
    <name evidence="3" type="ORF">MPDQ_003870</name>
</gene>
<feature type="domain" description="DNA repair protein rhp7 treble clef" evidence="2">
    <location>
        <begin position="150"/>
        <end position="187"/>
    </location>
</feature>
<dbReference type="PANTHER" id="PTHR13318:SF234">
    <property type="entry name" value="RNI-LIKE PROTEIN"/>
    <property type="match status" value="1"/>
</dbReference>
<organism evidence="3 4">
    <name type="scientific">Monascus purpureus</name>
    <name type="common">Red mold</name>
    <name type="synonym">Monascus anka</name>
    <dbReference type="NCBI Taxonomy" id="5098"/>
    <lineage>
        <taxon>Eukaryota</taxon>
        <taxon>Fungi</taxon>
        <taxon>Dikarya</taxon>
        <taxon>Ascomycota</taxon>
        <taxon>Pezizomycotina</taxon>
        <taxon>Eurotiomycetes</taxon>
        <taxon>Eurotiomycetidae</taxon>
        <taxon>Eurotiales</taxon>
        <taxon>Aspergillaceae</taxon>
        <taxon>Monascus</taxon>
    </lineage>
</organism>
<dbReference type="EMBL" id="VIFY01000241">
    <property type="protein sequence ID" value="TQB68192.1"/>
    <property type="molecule type" value="Genomic_DNA"/>
</dbReference>
<name>A0A507QLV7_MONPU</name>
<sequence length="621" mass="69455">MVEHDEAPGTFAKAVPSQISASKNMASRRHAGNSIGGPRSALTDFLASNNISAAQIRQDYQMRLQRATHQDEPTETQNEIENSNDDDDNDDDSVEVQEQGRKRKRRRAAALSKIKQNKEAARRKSRCIGGNDEDNDTIVKQMNNELQRIPDHIENCEICGKRFTVTAYSRTGPNGGLLCPKCSKDMANKEKKPTAKRRGPKSGRRQNQSNLLDGVALQGASSLVEMCTKKVADNIQNIEEFGDLPRQLLHRLSQILSKRRIITPRTLNLFLRPDLDSIDIYDCAKLETDDFQKIFMLMPLLTNVNLRFAGQMKDDSLKCMISHNIQIKNLCLDAVNLVSDPCWRLLFQKVGSRLESLKLSNLDSSLDDETVDEMCRCCTALRRLKLKECWRTGDASLRAISTLTALEHLSLGFVQETNADALLGVVSRLGPNLRTLSLEGFPDADDRLLSTIHDQCRLLCKLRLSDNTVFTDKGFVSLFKDWHNLPLRSVDLSSTRDVDYSNPDGPSDPTGLASEGFIALMKHSGSTIQSLNIASCRHISRAAFEAVFSEDRTYPNLKELDVSFNTVMDDYLANRIFRCCPSLKKLITFACFNVRDVRVPRGLALIGGLKAQDSIIVEGDS</sequence>
<dbReference type="STRING" id="5098.A0A507QLV7"/>
<evidence type="ECO:0000256" key="1">
    <source>
        <dbReference type="SAM" id="MobiDB-lite"/>
    </source>
</evidence>
<dbReference type="SMART" id="SM00367">
    <property type="entry name" value="LRR_CC"/>
    <property type="match status" value="5"/>
</dbReference>
<feature type="compositionally biased region" description="Basic and acidic residues" evidence="1">
    <location>
        <begin position="182"/>
        <end position="193"/>
    </location>
</feature>
<dbReference type="Gene3D" id="3.80.10.10">
    <property type="entry name" value="Ribonuclease Inhibitor"/>
    <property type="match status" value="2"/>
</dbReference>
<comment type="caution">
    <text evidence="3">The sequence shown here is derived from an EMBL/GenBank/DDBJ whole genome shotgun (WGS) entry which is preliminary data.</text>
</comment>
<protein>
    <recommendedName>
        <fullName evidence="2">DNA repair protein rhp7 treble clef domain-containing protein</fullName>
    </recommendedName>
</protein>
<dbReference type="AlphaFoldDB" id="A0A507QLV7"/>
<feature type="region of interest" description="Disordered" evidence="1">
    <location>
        <begin position="1"/>
        <end position="37"/>
    </location>
</feature>
<evidence type="ECO:0000313" key="3">
    <source>
        <dbReference type="EMBL" id="TQB68192.1"/>
    </source>
</evidence>
<dbReference type="Proteomes" id="UP000319663">
    <property type="component" value="Unassembled WGS sequence"/>
</dbReference>
<accession>A0A507QLV7</accession>
<dbReference type="InterPro" id="IPR056451">
    <property type="entry name" value="Znf_Tbcl_Rhp7"/>
</dbReference>
<dbReference type="Pfam" id="PF23550">
    <property type="entry name" value="zf_Tbcl_Rhp7"/>
    <property type="match status" value="1"/>
</dbReference>
<reference evidence="3 4" key="1">
    <citation type="submission" date="2019-06" db="EMBL/GenBank/DDBJ databases">
        <title>Wine fermentation using esterase from Monascus purpureus.</title>
        <authorList>
            <person name="Geng C."/>
            <person name="Zhang Y."/>
        </authorList>
    </citation>
    <scope>NUCLEOTIDE SEQUENCE [LARGE SCALE GENOMIC DNA]</scope>
    <source>
        <strain evidence="3">HQ1</strain>
    </source>
</reference>
<evidence type="ECO:0000313" key="4">
    <source>
        <dbReference type="Proteomes" id="UP000319663"/>
    </source>
</evidence>